<dbReference type="EMBL" id="JAUSVX010000005">
    <property type="protein sequence ID" value="MDQ0470341.1"/>
    <property type="molecule type" value="Genomic_DNA"/>
</dbReference>
<dbReference type="NCBIfam" id="TIGR00711">
    <property type="entry name" value="efflux_EmrB"/>
    <property type="match status" value="1"/>
</dbReference>
<keyword evidence="6 7" id="KW-0472">Membrane</keyword>
<evidence type="ECO:0000256" key="4">
    <source>
        <dbReference type="ARBA" id="ARBA00022692"/>
    </source>
</evidence>
<gene>
    <name evidence="9" type="ORF">QO011_003357</name>
</gene>
<evidence type="ECO:0000256" key="7">
    <source>
        <dbReference type="SAM" id="Phobius"/>
    </source>
</evidence>
<feature type="transmembrane region" description="Helical" evidence="7">
    <location>
        <begin position="232"/>
        <end position="250"/>
    </location>
</feature>
<feature type="transmembrane region" description="Helical" evidence="7">
    <location>
        <begin position="437"/>
        <end position="455"/>
    </location>
</feature>
<dbReference type="PROSITE" id="PS50850">
    <property type="entry name" value="MFS"/>
    <property type="match status" value="1"/>
</dbReference>
<accession>A0ABU0J9V7</accession>
<evidence type="ECO:0000256" key="6">
    <source>
        <dbReference type="ARBA" id="ARBA00023136"/>
    </source>
</evidence>
<feature type="transmembrane region" description="Helical" evidence="7">
    <location>
        <begin position="138"/>
        <end position="156"/>
    </location>
</feature>
<reference evidence="9 10" key="1">
    <citation type="submission" date="2023-07" db="EMBL/GenBank/DDBJ databases">
        <title>Genomic Encyclopedia of Type Strains, Phase IV (KMG-IV): sequencing the most valuable type-strain genomes for metagenomic binning, comparative biology and taxonomic classification.</title>
        <authorList>
            <person name="Goeker M."/>
        </authorList>
    </citation>
    <scope>NUCLEOTIDE SEQUENCE [LARGE SCALE GENOMIC DNA]</scope>
    <source>
        <strain evidence="9 10">DSM 19619</strain>
    </source>
</reference>
<feature type="transmembrane region" description="Helical" evidence="7">
    <location>
        <begin position="79"/>
        <end position="99"/>
    </location>
</feature>
<dbReference type="RefSeq" id="WP_307274179.1">
    <property type="nucleotide sequence ID" value="NZ_JAUSVX010000005.1"/>
</dbReference>
<protein>
    <submittedName>
        <fullName evidence="9">EmrB/QacA subfamily drug resistance transporter</fullName>
    </submittedName>
</protein>
<keyword evidence="5 7" id="KW-1133">Transmembrane helix</keyword>
<keyword evidence="3" id="KW-1003">Cell membrane</keyword>
<evidence type="ECO:0000313" key="10">
    <source>
        <dbReference type="Proteomes" id="UP001242480"/>
    </source>
</evidence>
<keyword evidence="10" id="KW-1185">Reference proteome</keyword>
<dbReference type="PANTHER" id="PTHR23501:SF1">
    <property type="entry name" value="TRANSPORT PROTEIN HSRA-RELATED"/>
    <property type="match status" value="1"/>
</dbReference>
<evidence type="ECO:0000313" key="9">
    <source>
        <dbReference type="EMBL" id="MDQ0470341.1"/>
    </source>
</evidence>
<feature type="transmembrane region" description="Helical" evidence="7">
    <location>
        <begin position="12"/>
        <end position="36"/>
    </location>
</feature>
<evidence type="ECO:0000256" key="3">
    <source>
        <dbReference type="ARBA" id="ARBA00022475"/>
    </source>
</evidence>
<dbReference type="Gene3D" id="1.20.1250.20">
    <property type="entry name" value="MFS general substrate transporter like domains"/>
    <property type="match status" value="1"/>
</dbReference>
<feature type="domain" description="Major facilitator superfamily (MFS) profile" evidence="8">
    <location>
        <begin position="14"/>
        <end position="460"/>
    </location>
</feature>
<feature type="transmembrane region" description="Helical" evidence="7">
    <location>
        <begin position="105"/>
        <end position="126"/>
    </location>
</feature>
<evidence type="ECO:0000256" key="2">
    <source>
        <dbReference type="ARBA" id="ARBA00022448"/>
    </source>
</evidence>
<sequence length="486" mass="50616">MTRSTTFLPSGRLLPVIIATGLFMENLDATVLSTALPTIARDFGTSPIHLKLALTSYLLALAIFIPASGWMADRFGARTVFRGAIVVFGAGSIACGLSNGLTELVAARVLQGVGGAMMVPVGRLIILKTTPKHDLVNAMAWLTIPALLGPVTGPPLGGFITTYFSWRWIFWINIPIAVLGIVLASLFVPNVREDERRPFDLLGFVLVGPGLAALLTGATLAGLGLVEPSTTLALVAGGVVLLALFVRHALVSPAPIIELKLLRFPTFRASVVGGFLFRVGVGATPFLLPLLFQLGFNFTPFESGLLTLSTGLGAMAMKTLASTVLRRYGFRTVLVANAVLSSAFVAAPALFHAGMPVALIAATLLAGGFVRSLQFTSVNVSAVAEVPDHLMGRVTSFTAVLQELSGSVGVSVAALGLQASQSAFGSTALTAPMFPPVFLLVGGIAALSTLLFLQLPRDAGSNMLAPAERPVAARAAATAPEPLQRL</sequence>
<evidence type="ECO:0000256" key="1">
    <source>
        <dbReference type="ARBA" id="ARBA00004651"/>
    </source>
</evidence>
<proteinExistence type="predicted"/>
<evidence type="ECO:0000256" key="5">
    <source>
        <dbReference type="ARBA" id="ARBA00022989"/>
    </source>
</evidence>
<feature type="transmembrane region" description="Helical" evidence="7">
    <location>
        <begin position="48"/>
        <end position="67"/>
    </location>
</feature>
<evidence type="ECO:0000259" key="8">
    <source>
        <dbReference type="PROSITE" id="PS50850"/>
    </source>
</evidence>
<dbReference type="Pfam" id="PF07690">
    <property type="entry name" value="MFS_1"/>
    <property type="match status" value="1"/>
</dbReference>
<dbReference type="InterPro" id="IPR004638">
    <property type="entry name" value="EmrB-like"/>
</dbReference>
<dbReference type="PANTHER" id="PTHR23501">
    <property type="entry name" value="MAJOR FACILITATOR SUPERFAMILY"/>
    <property type="match status" value="1"/>
</dbReference>
<dbReference type="InterPro" id="IPR020846">
    <property type="entry name" value="MFS_dom"/>
</dbReference>
<comment type="subcellular location">
    <subcellularLocation>
        <location evidence="1">Cell membrane</location>
        <topology evidence="1">Multi-pass membrane protein</topology>
    </subcellularLocation>
</comment>
<keyword evidence="2" id="KW-0813">Transport</keyword>
<feature type="transmembrane region" description="Helical" evidence="7">
    <location>
        <begin position="201"/>
        <end position="226"/>
    </location>
</feature>
<dbReference type="InterPro" id="IPR036259">
    <property type="entry name" value="MFS_trans_sf"/>
</dbReference>
<name>A0ABU0J9V7_9HYPH</name>
<dbReference type="Proteomes" id="UP001242480">
    <property type="component" value="Unassembled WGS sequence"/>
</dbReference>
<dbReference type="InterPro" id="IPR011701">
    <property type="entry name" value="MFS"/>
</dbReference>
<dbReference type="Gene3D" id="1.20.1720.10">
    <property type="entry name" value="Multidrug resistance protein D"/>
    <property type="match status" value="1"/>
</dbReference>
<organism evidence="9 10">
    <name type="scientific">Labrys wisconsinensis</name>
    <dbReference type="NCBI Taxonomy" id="425677"/>
    <lineage>
        <taxon>Bacteria</taxon>
        <taxon>Pseudomonadati</taxon>
        <taxon>Pseudomonadota</taxon>
        <taxon>Alphaproteobacteria</taxon>
        <taxon>Hyphomicrobiales</taxon>
        <taxon>Xanthobacteraceae</taxon>
        <taxon>Labrys</taxon>
    </lineage>
</organism>
<feature type="transmembrane region" description="Helical" evidence="7">
    <location>
        <begin position="271"/>
        <end position="292"/>
    </location>
</feature>
<feature type="transmembrane region" description="Helical" evidence="7">
    <location>
        <begin position="298"/>
        <end position="316"/>
    </location>
</feature>
<keyword evidence="4 7" id="KW-0812">Transmembrane</keyword>
<dbReference type="SUPFAM" id="SSF103473">
    <property type="entry name" value="MFS general substrate transporter"/>
    <property type="match status" value="1"/>
</dbReference>
<feature type="transmembrane region" description="Helical" evidence="7">
    <location>
        <begin position="168"/>
        <end position="189"/>
    </location>
</feature>
<comment type="caution">
    <text evidence="9">The sequence shown here is derived from an EMBL/GenBank/DDBJ whole genome shotgun (WGS) entry which is preliminary data.</text>
</comment>